<keyword evidence="1" id="KW-0732">Signal</keyword>
<feature type="signal peptide" evidence="1">
    <location>
        <begin position="1"/>
        <end position="16"/>
    </location>
</feature>
<dbReference type="InParanoid" id="E5A7M2"/>
<proteinExistence type="predicted"/>
<dbReference type="Proteomes" id="UP000002668">
    <property type="component" value="Genome"/>
</dbReference>
<evidence type="ECO:0000256" key="1">
    <source>
        <dbReference type="SAM" id="SignalP"/>
    </source>
</evidence>
<dbReference type="EMBL" id="FP929136">
    <property type="protein sequence ID" value="CBX99617.1"/>
    <property type="molecule type" value="Genomic_DNA"/>
</dbReference>
<feature type="chain" id="PRO_5003194872" evidence="1">
    <location>
        <begin position="17"/>
        <end position="164"/>
    </location>
</feature>
<reference evidence="3" key="1">
    <citation type="journal article" date="2011" name="Nat. Commun.">
        <title>Effector diversification within compartments of the Leptosphaeria maculans genome affected by Repeat-Induced Point mutations.</title>
        <authorList>
            <person name="Rouxel T."/>
            <person name="Grandaubert J."/>
            <person name="Hane J.K."/>
            <person name="Hoede C."/>
            <person name="van de Wouw A.P."/>
            <person name="Couloux A."/>
            <person name="Dominguez V."/>
            <person name="Anthouard V."/>
            <person name="Bally P."/>
            <person name="Bourras S."/>
            <person name="Cozijnsen A.J."/>
            <person name="Ciuffetti L.M."/>
            <person name="Degrave A."/>
            <person name="Dilmaghani A."/>
            <person name="Duret L."/>
            <person name="Fudal I."/>
            <person name="Goodwin S.B."/>
            <person name="Gout L."/>
            <person name="Glaser N."/>
            <person name="Linglin J."/>
            <person name="Kema G.H.J."/>
            <person name="Lapalu N."/>
            <person name="Lawrence C.B."/>
            <person name="May K."/>
            <person name="Meyer M."/>
            <person name="Ollivier B."/>
            <person name="Poulain J."/>
            <person name="Schoch C.L."/>
            <person name="Simon A."/>
            <person name="Spatafora J.W."/>
            <person name="Stachowiak A."/>
            <person name="Turgeon B.G."/>
            <person name="Tyler B.M."/>
            <person name="Vincent D."/>
            <person name="Weissenbach J."/>
            <person name="Amselem J."/>
            <person name="Quesneville H."/>
            <person name="Oliver R.P."/>
            <person name="Wincker P."/>
            <person name="Balesdent M.-H."/>
            <person name="Howlett B.J."/>
        </authorList>
    </citation>
    <scope>NUCLEOTIDE SEQUENCE [LARGE SCALE GENOMIC DNA]</scope>
    <source>
        <strain evidence="3">JN3 / isolate v23.1.3 / race Av1-4-5-6-7-8</strain>
    </source>
</reference>
<gene>
    <name evidence="2" type="ORF">LEMA_P088560.1</name>
</gene>
<name>E5A7M2_LEPMJ</name>
<evidence type="ECO:0000313" key="3">
    <source>
        <dbReference type="Proteomes" id="UP000002668"/>
    </source>
</evidence>
<dbReference type="VEuPathDB" id="FungiDB:LEMA_P088560.1"/>
<accession>E5A7M2</accession>
<dbReference type="AlphaFoldDB" id="E5A7M2"/>
<protein>
    <submittedName>
        <fullName evidence="2">Uncharacterized protein</fullName>
    </submittedName>
</protein>
<organism evidence="2 3">
    <name type="scientific">Leptosphaeria maculans (strain JN3 / isolate v23.1.3 / race Av1-4-5-6-7-8)</name>
    <name type="common">Blackleg fungus</name>
    <name type="synonym">Phoma lingam</name>
    <dbReference type="NCBI Taxonomy" id="985895"/>
    <lineage>
        <taxon>Eukaryota</taxon>
        <taxon>Fungi</taxon>
        <taxon>Dikarya</taxon>
        <taxon>Ascomycota</taxon>
        <taxon>Pezizomycotina</taxon>
        <taxon>Dothideomycetes</taxon>
        <taxon>Pleosporomycetidae</taxon>
        <taxon>Pleosporales</taxon>
        <taxon>Pleosporineae</taxon>
        <taxon>Leptosphaeriaceae</taxon>
        <taxon>Plenodomus</taxon>
        <taxon>Plenodomus lingam/Leptosphaeria maculans species complex</taxon>
    </lineage>
</organism>
<sequence length="164" mass="18152">MRVAILLGALATSVHADTNYRLCTCTENKKIAESRSLDITDSSGGKYVISTKVWTGKERAPLEGMYFHDIGASFHSGNVHGDGWITVSQATRLCQAAGAPETNPSAACFTPKETLDHPLQACNRQSPRKCRPFAQYLRASIWYLLILPGRRDKAHEAKRKSLIY</sequence>
<evidence type="ECO:0000313" key="2">
    <source>
        <dbReference type="EMBL" id="CBX99617.1"/>
    </source>
</evidence>
<dbReference type="HOGENOM" id="CLU_1619331_0_0_1"/>
<keyword evidence="3" id="KW-1185">Reference proteome</keyword>